<evidence type="ECO:0000313" key="2">
    <source>
        <dbReference type="EMBL" id="MBW0521852.1"/>
    </source>
</evidence>
<evidence type="ECO:0000313" key="3">
    <source>
        <dbReference type="Proteomes" id="UP000765509"/>
    </source>
</evidence>
<dbReference type="Proteomes" id="UP000765509">
    <property type="component" value="Unassembled WGS sequence"/>
</dbReference>
<evidence type="ECO:0000256" key="1">
    <source>
        <dbReference type="SAM" id="MobiDB-lite"/>
    </source>
</evidence>
<feature type="compositionally biased region" description="Low complexity" evidence="1">
    <location>
        <begin position="33"/>
        <end position="43"/>
    </location>
</feature>
<organism evidence="2 3">
    <name type="scientific">Austropuccinia psidii MF-1</name>
    <dbReference type="NCBI Taxonomy" id="1389203"/>
    <lineage>
        <taxon>Eukaryota</taxon>
        <taxon>Fungi</taxon>
        <taxon>Dikarya</taxon>
        <taxon>Basidiomycota</taxon>
        <taxon>Pucciniomycotina</taxon>
        <taxon>Pucciniomycetes</taxon>
        <taxon>Pucciniales</taxon>
        <taxon>Sphaerophragmiaceae</taxon>
        <taxon>Austropuccinia</taxon>
    </lineage>
</organism>
<protein>
    <submittedName>
        <fullName evidence="2">Uncharacterized protein</fullName>
    </submittedName>
</protein>
<dbReference type="EMBL" id="AVOT02029127">
    <property type="protein sequence ID" value="MBW0521852.1"/>
    <property type="molecule type" value="Genomic_DNA"/>
</dbReference>
<dbReference type="AlphaFoldDB" id="A0A9Q3EQN9"/>
<accession>A0A9Q3EQN9</accession>
<proteinExistence type="predicted"/>
<keyword evidence="3" id="KW-1185">Reference proteome</keyword>
<gene>
    <name evidence="2" type="ORF">O181_061567</name>
</gene>
<comment type="caution">
    <text evidence="2">The sequence shown here is derived from an EMBL/GenBank/DDBJ whole genome shotgun (WGS) entry which is preliminary data.</text>
</comment>
<sequence length="91" mass="10405">MTPDLEEGTVAYTSSRSIQREAQRTSEEEEGSQEPSGQGQGQSKFTQMLPIRVKDPQIGAFTMDSVFNMARTLMELTEKEEERMNRTFPRK</sequence>
<feature type="region of interest" description="Disordered" evidence="1">
    <location>
        <begin position="1"/>
        <end position="49"/>
    </location>
</feature>
<name>A0A9Q3EQN9_9BASI</name>
<reference evidence="2" key="1">
    <citation type="submission" date="2021-03" db="EMBL/GenBank/DDBJ databases">
        <title>Draft genome sequence of rust myrtle Austropuccinia psidii MF-1, a brazilian biotype.</title>
        <authorList>
            <person name="Quecine M.C."/>
            <person name="Pachon D.M.R."/>
            <person name="Bonatelli M.L."/>
            <person name="Correr F.H."/>
            <person name="Franceschini L.M."/>
            <person name="Leite T.F."/>
            <person name="Margarido G.R.A."/>
            <person name="Almeida C.A."/>
            <person name="Ferrarezi J.A."/>
            <person name="Labate C.A."/>
        </authorList>
    </citation>
    <scope>NUCLEOTIDE SEQUENCE</scope>
    <source>
        <strain evidence="2">MF-1</strain>
    </source>
</reference>